<dbReference type="OrthoDB" id="3265526at2759"/>
<organism evidence="4 5">
    <name type="scientific">Collybiopsis confluens</name>
    <dbReference type="NCBI Taxonomy" id="2823264"/>
    <lineage>
        <taxon>Eukaryota</taxon>
        <taxon>Fungi</taxon>
        <taxon>Dikarya</taxon>
        <taxon>Basidiomycota</taxon>
        <taxon>Agaricomycotina</taxon>
        <taxon>Agaricomycetes</taxon>
        <taxon>Agaricomycetidae</taxon>
        <taxon>Agaricales</taxon>
        <taxon>Marasmiineae</taxon>
        <taxon>Omphalotaceae</taxon>
        <taxon>Collybiopsis</taxon>
    </lineage>
</organism>
<feature type="compositionally biased region" description="Polar residues" evidence="1">
    <location>
        <begin position="284"/>
        <end position="297"/>
    </location>
</feature>
<evidence type="ECO:0000256" key="1">
    <source>
        <dbReference type="SAM" id="MobiDB-lite"/>
    </source>
</evidence>
<dbReference type="Proteomes" id="UP000518752">
    <property type="component" value="Unassembled WGS sequence"/>
</dbReference>
<feature type="transmembrane region" description="Helical" evidence="2">
    <location>
        <begin position="47"/>
        <end position="68"/>
    </location>
</feature>
<feature type="compositionally biased region" description="Polar residues" evidence="1">
    <location>
        <begin position="304"/>
        <end position="319"/>
    </location>
</feature>
<sequence length="319" mass="35530">MPGPDPKLVLGPFLLGVMFNIGLEGALVVQFWHYWETFRNDKTWIRLFLLYLFIMETLNTGFGIAIVWEPLMTNYGTPAALTFFPTYLPTQPFVTTLISTPMQIFVAWRIYASTRSMWMPLAIIICAIGSIAGAYWTGATVIIVKTFLRKEEINHPSIVWSSFTTAADCLMTFSLTYIMASSASSLELLKHRRKSSAHVHGTTRAIQVVIQTGVLTAIFAILDIVLFVTQENTINFVWDFGLSKLYTNILIATFNARPAPYNNNLVNNIHNALFANDDTRHSITKGSANSEDSTGSGSADGDQSIETKSMNMERTSLSV</sequence>
<evidence type="ECO:0000313" key="4">
    <source>
        <dbReference type="EMBL" id="KAF5365399.1"/>
    </source>
</evidence>
<keyword evidence="2" id="KW-0472">Membrane</keyword>
<feature type="transmembrane region" description="Helical" evidence="2">
    <location>
        <begin position="12"/>
        <end position="35"/>
    </location>
</feature>
<dbReference type="InterPro" id="IPR045339">
    <property type="entry name" value="DUF6534"/>
</dbReference>
<reference evidence="4 5" key="1">
    <citation type="journal article" date="2020" name="ISME J.">
        <title>Uncovering the hidden diversity of litter-decomposition mechanisms in mushroom-forming fungi.</title>
        <authorList>
            <person name="Floudas D."/>
            <person name="Bentzer J."/>
            <person name="Ahren D."/>
            <person name="Johansson T."/>
            <person name="Persson P."/>
            <person name="Tunlid A."/>
        </authorList>
    </citation>
    <scope>NUCLEOTIDE SEQUENCE [LARGE SCALE GENOMIC DNA]</scope>
    <source>
        <strain evidence="4 5">CBS 406.79</strain>
    </source>
</reference>
<keyword evidence="5" id="KW-1185">Reference proteome</keyword>
<dbReference type="PANTHER" id="PTHR40465">
    <property type="entry name" value="CHROMOSOME 1, WHOLE GENOME SHOTGUN SEQUENCE"/>
    <property type="match status" value="1"/>
</dbReference>
<dbReference type="AlphaFoldDB" id="A0A8H5GIH9"/>
<dbReference type="EMBL" id="JAACJN010000170">
    <property type="protein sequence ID" value="KAF5365399.1"/>
    <property type="molecule type" value="Genomic_DNA"/>
</dbReference>
<feature type="domain" description="DUF6534" evidence="3">
    <location>
        <begin position="165"/>
        <end position="257"/>
    </location>
</feature>
<feature type="transmembrane region" description="Helical" evidence="2">
    <location>
        <begin position="93"/>
        <end position="111"/>
    </location>
</feature>
<dbReference type="Pfam" id="PF20152">
    <property type="entry name" value="DUF6534"/>
    <property type="match status" value="1"/>
</dbReference>
<keyword evidence="2" id="KW-1133">Transmembrane helix</keyword>
<comment type="caution">
    <text evidence="4">The sequence shown here is derived from an EMBL/GenBank/DDBJ whole genome shotgun (WGS) entry which is preliminary data.</text>
</comment>
<gene>
    <name evidence="4" type="ORF">D9757_011665</name>
</gene>
<evidence type="ECO:0000313" key="5">
    <source>
        <dbReference type="Proteomes" id="UP000518752"/>
    </source>
</evidence>
<feature type="transmembrane region" description="Helical" evidence="2">
    <location>
        <begin position="205"/>
        <end position="228"/>
    </location>
</feature>
<keyword evidence="2" id="KW-0812">Transmembrane</keyword>
<proteinExistence type="predicted"/>
<evidence type="ECO:0000259" key="3">
    <source>
        <dbReference type="Pfam" id="PF20152"/>
    </source>
</evidence>
<feature type="transmembrane region" description="Helical" evidence="2">
    <location>
        <begin position="118"/>
        <end position="138"/>
    </location>
</feature>
<protein>
    <recommendedName>
        <fullName evidence="3">DUF6534 domain-containing protein</fullName>
    </recommendedName>
</protein>
<feature type="region of interest" description="Disordered" evidence="1">
    <location>
        <begin position="283"/>
        <end position="319"/>
    </location>
</feature>
<dbReference type="PANTHER" id="PTHR40465:SF1">
    <property type="entry name" value="DUF6534 DOMAIN-CONTAINING PROTEIN"/>
    <property type="match status" value="1"/>
</dbReference>
<name>A0A8H5GIH9_9AGAR</name>
<evidence type="ECO:0000256" key="2">
    <source>
        <dbReference type="SAM" id="Phobius"/>
    </source>
</evidence>
<feature type="transmembrane region" description="Helical" evidence="2">
    <location>
        <begin position="158"/>
        <end position="184"/>
    </location>
</feature>
<accession>A0A8H5GIH9</accession>